<sequence>MLVKESRWEHAGPEERAVLQRIAQQRDRLAARKATYQQVAALRAQASAVSPDAPLIDRVLTFARLHPLASAALVGAALLVGPRKIMRVGVAVLPLLAKLRR</sequence>
<dbReference type="OrthoDB" id="8795438at2"/>
<gene>
    <name evidence="1" type="ORF">CRM82_13910</name>
</gene>
<protein>
    <submittedName>
        <fullName evidence="1">Uncharacterized protein</fullName>
    </submittedName>
</protein>
<evidence type="ECO:0000313" key="1">
    <source>
        <dbReference type="EMBL" id="PEH91080.1"/>
    </source>
</evidence>
<evidence type="ECO:0000313" key="2">
    <source>
        <dbReference type="Proteomes" id="UP000220246"/>
    </source>
</evidence>
<proteinExistence type="predicted"/>
<name>A0A2A7V0K4_COMTR</name>
<organism evidence="1 2">
    <name type="scientific">Comamonas terrigena</name>
    <dbReference type="NCBI Taxonomy" id="32013"/>
    <lineage>
        <taxon>Bacteria</taxon>
        <taxon>Pseudomonadati</taxon>
        <taxon>Pseudomonadota</taxon>
        <taxon>Betaproteobacteria</taxon>
        <taxon>Burkholderiales</taxon>
        <taxon>Comamonadaceae</taxon>
        <taxon>Comamonas</taxon>
    </lineage>
</organism>
<reference evidence="2" key="1">
    <citation type="submission" date="2017-09" db="EMBL/GenBank/DDBJ databases">
        <title>FDA dAtabase for Regulatory Grade micrObial Sequences (FDA-ARGOS): Supporting development and validation of Infectious Disease Dx tests.</title>
        <authorList>
            <person name="Minogue T."/>
            <person name="Wolcott M."/>
            <person name="Wasieloski L."/>
            <person name="Aguilar W."/>
            <person name="Moore D."/>
            <person name="Tallon L."/>
            <person name="Sadzewicz L."/>
            <person name="Ott S."/>
            <person name="Zhao X."/>
            <person name="Nagaraj S."/>
            <person name="Vavikolanu K."/>
            <person name="Aluvathingal J."/>
            <person name="Nadendla S."/>
            <person name="Sichtig H."/>
        </authorList>
    </citation>
    <scope>NUCLEOTIDE SEQUENCE [LARGE SCALE GENOMIC DNA]</scope>
    <source>
        <strain evidence="2">FDAARGOS_394</strain>
    </source>
</reference>
<dbReference type="STRING" id="1219032.GCA_001515545_00136"/>
<dbReference type="Proteomes" id="UP000220246">
    <property type="component" value="Unassembled WGS sequence"/>
</dbReference>
<dbReference type="EMBL" id="PDEA01000001">
    <property type="protein sequence ID" value="PEH91080.1"/>
    <property type="molecule type" value="Genomic_DNA"/>
</dbReference>
<comment type="caution">
    <text evidence="1">The sequence shown here is derived from an EMBL/GenBank/DDBJ whole genome shotgun (WGS) entry which is preliminary data.</text>
</comment>
<accession>A0A2A7V0K4</accession>
<keyword evidence="2" id="KW-1185">Reference proteome</keyword>
<dbReference type="AlphaFoldDB" id="A0A2A7V0K4"/>